<organism evidence="2 3">
    <name type="scientific">Chlorella ohadii</name>
    <dbReference type="NCBI Taxonomy" id="2649997"/>
    <lineage>
        <taxon>Eukaryota</taxon>
        <taxon>Viridiplantae</taxon>
        <taxon>Chlorophyta</taxon>
        <taxon>core chlorophytes</taxon>
        <taxon>Trebouxiophyceae</taxon>
        <taxon>Chlorellales</taxon>
        <taxon>Chlorellaceae</taxon>
        <taxon>Chlorella clade</taxon>
        <taxon>Chlorella</taxon>
    </lineage>
</organism>
<proteinExistence type="predicted"/>
<comment type="caution">
    <text evidence="2">The sequence shown here is derived from an EMBL/GenBank/DDBJ whole genome shotgun (WGS) entry which is preliminary data.</text>
</comment>
<dbReference type="AlphaFoldDB" id="A0AAD5E228"/>
<gene>
    <name evidence="2" type="ORF">COHA_001319</name>
</gene>
<name>A0AAD5E228_9CHLO</name>
<dbReference type="EMBL" id="JADXDR010000021">
    <property type="protein sequence ID" value="KAI7845114.1"/>
    <property type="molecule type" value="Genomic_DNA"/>
</dbReference>
<evidence type="ECO:0000313" key="3">
    <source>
        <dbReference type="Proteomes" id="UP001205105"/>
    </source>
</evidence>
<protein>
    <submittedName>
        <fullName evidence="2">Uncharacterized protein</fullName>
    </submittedName>
</protein>
<keyword evidence="3" id="KW-1185">Reference proteome</keyword>
<feature type="region of interest" description="Disordered" evidence="1">
    <location>
        <begin position="1"/>
        <end position="22"/>
    </location>
</feature>
<sequence>MLEGFQGTGSSEGWDGQDSPDPLLLAEMRAESQAVAEMMPVSLDQLLAEVFLTYQARSPEELAALMHRRYSPGATFIDPTVHAKSRWEAALAFFYPIQHLFSRVHVSGISAPQLELVPQRQGPPLLQVTVQSHQCYQFSRNNHISQQIFPEQSCREATTALLVDPRTGQVLRHEDYWQHHPPVRLPMAWRRLNCLCVTAVHRLLGWGRELREAEARTDQRLEQ</sequence>
<evidence type="ECO:0000313" key="2">
    <source>
        <dbReference type="EMBL" id="KAI7845114.1"/>
    </source>
</evidence>
<reference evidence="2" key="1">
    <citation type="submission" date="2020-11" db="EMBL/GenBank/DDBJ databases">
        <title>Chlorella ohadii genome sequencing and assembly.</title>
        <authorList>
            <person name="Murik O."/>
            <person name="Treves H."/>
            <person name="Kedem I."/>
            <person name="Shotland Y."/>
            <person name="Kaplan A."/>
        </authorList>
    </citation>
    <scope>NUCLEOTIDE SEQUENCE</scope>
    <source>
        <strain evidence="2">1</strain>
    </source>
</reference>
<evidence type="ECO:0000256" key="1">
    <source>
        <dbReference type="SAM" id="MobiDB-lite"/>
    </source>
</evidence>
<dbReference type="Proteomes" id="UP001205105">
    <property type="component" value="Unassembled WGS sequence"/>
</dbReference>
<accession>A0AAD5E228</accession>